<feature type="transmembrane region" description="Helical" evidence="11">
    <location>
        <begin position="93"/>
        <end position="117"/>
    </location>
</feature>
<evidence type="ECO:0000256" key="4">
    <source>
        <dbReference type="ARBA" id="ARBA00022660"/>
    </source>
</evidence>
<evidence type="ECO:0000259" key="13">
    <source>
        <dbReference type="PROSITE" id="PS51003"/>
    </source>
</evidence>
<evidence type="ECO:0000256" key="1">
    <source>
        <dbReference type="ARBA" id="ARBA00004141"/>
    </source>
</evidence>
<dbReference type="RefSeq" id="WP_086247367.1">
    <property type="nucleotide sequence ID" value="NZ_CP018791.1"/>
</dbReference>
<dbReference type="GO" id="GO:0016491">
    <property type="term" value="F:oxidoreductase activity"/>
    <property type="evidence" value="ECO:0007669"/>
    <property type="project" value="UniProtKB-KW"/>
</dbReference>
<feature type="domain" description="Cytochrome b/b6 N-terminal region profile" evidence="12">
    <location>
        <begin position="10"/>
        <end position="223"/>
    </location>
</feature>
<dbReference type="GO" id="GO:0016020">
    <property type="term" value="C:membrane"/>
    <property type="evidence" value="ECO:0007669"/>
    <property type="project" value="UniProtKB-SubCell"/>
</dbReference>
<dbReference type="SUPFAM" id="SSF81648">
    <property type="entry name" value="a domain/subunit of cytochrome bc1 complex (Ubiquinol-cytochrome c reductase)"/>
    <property type="match status" value="1"/>
</dbReference>
<proteinExistence type="predicted"/>
<organism evidence="14 15">
    <name type="scientific">Campylobacter vicugnae</name>
    <dbReference type="NCBI Taxonomy" id="1660076"/>
    <lineage>
        <taxon>Bacteria</taxon>
        <taxon>Pseudomonadati</taxon>
        <taxon>Campylobacterota</taxon>
        <taxon>Epsilonproteobacteria</taxon>
        <taxon>Campylobacterales</taxon>
        <taxon>Campylobacteraceae</taxon>
        <taxon>Campylobacter</taxon>
    </lineage>
</organism>
<keyword evidence="2" id="KW-0813">Transport</keyword>
<evidence type="ECO:0000256" key="9">
    <source>
        <dbReference type="ARBA" id="ARBA00023004"/>
    </source>
</evidence>
<keyword evidence="8 11" id="KW-1133">Transmembrane helix</keyword>
<sequence length="415" mass="47991">MAHITKATSVRDWFDQRIAVTKLWNVLAAQYWIPKNINFLWAMGVVLTVLFTLLFISGLLLLMYYKPDANLAFDSVNYTIMKEVEYGWLWRHIHAVAASVIFLIIYIHAFVGIYYGSYKKGREMIWISGMLLFLIFSAEAFSGYMLPWGQMSYWAAQVITQLFGGIPFIGDALVEWIRGDYAVSDPTLTRFFMLHVCLLPIVIIMVIGVHFYTLRIPHVNNLEGEEIDFELEAEKYLKGDTVNSKVIPFWPGFLSKDFFYVSLFMIFFFYLVSFHFNFAMDPINFDPANAAKTPTHIYPEWYFLWQYEILRGFFFDIGPLKAADIGALAMAFAGISLFFMPLYDRSDVVAPAHKRKGFFIWFWLLIIDLIILTVYGKLPPTGFNAWIGFFSSVGFLVLLLVVLPIITIKERKANK</sequence>
<keyword evidence="7" id="KW-0249">Electron transport</keyword>
<dbReference type="SUPFAM" id="SSF81342">
    <property type="entry name" value="Transmembrane di-heme cytochromes"/>
    <property type="match status" value="1"/>
</dbReference>
<dbReference type="AlphaFoldDB" id="A0A1X9T2W0"/>
<evidence type="ECO:0000256" key="11">
    <source>
        <dbReference type="SAM" id="Phobius"/>
    </source>
</evidence>
<evidence type="ECO:0000256" key="8">
    <source>
        <dbReference type="ARBA" id="ARBA00022989"/>
    </source>
</evidence>
<protein>
    <submittedName>
        <fullName evidence="14">Ubiquinol cytochrome c oxidoreductase PetABC, cytochrome b subunit</fullName>
        <ecNumber evidence="14">1.10.2.2</ecNumber>
    </submittedName>
</protein>
<accession>A0A1X9T2W0</accession>
<dbReference type="Pfam" id="PF00033">
    <property type="entry name" value="Cytochrome_B"/>
    <property type="match status" value="1"/>
</dbReference>
<comment type="subcellular location">
    <subcellularLocation>
        <location evidence="1">Membrane</location>
        <topology evidence="1">Multi-pass membrane protein</topology>
    </subcellularLocation>
</comment>
<dbReference type="InterPro" id="IPR005798">
    <property type="entry name" value="Cyt_b/b6_C"/>
</dbReference>
<gene>
    <name evidence="14" type="primary">petB</name>
    <name evidence="14" type="ORF">CVIC8964_1483</name>
</gene>
<dbReference type="GO" id="GO:0046872">
    <property type="term" value="F:metal ion binding"/>
    <property type="evidence" value="ECO:0007669"/>
    <property type="project" value="UniProtKB-KW"/>
</dbReference>
<feature type="transmembrane region" description="Helical" evidence="11">
    <location>
        <begin position="325"/>
        <end position="343"/>
    </location>
</feature>
<keyword evidence="6" id="KW-0479">Metal-binding</keyword>
<evidence type="ECO:0000256" key="10">
    <source>
        <dbReference type="ARBA" id="ARBA00023136"/>
    </source>
</evidence>
<dbReference type="Gene3D" id="1.20.810.10">
    <property type="entry name" value="Cytochrome Bc1 Complex, Chain C"/>
    <property type="match status" value="1"/>
</dbReference>
<dbReference type="CDD" id="cd00284">
    <property type="entry name" value="Cytochrome_b_N"/>
    <property type="match status" value="1"/>
</dbReference>
<dbReference type="InterPro" id="IPR036150">
    <property type="entry name" value="Cyt_b/b6_C_sf"/>
</dbReference>
<dbReference type="OrthoDB" id="9804503at2"/>
<keyword evidence="4" id="KW-0679">Respiratory chain</keyword>
<dbReference type="Proteomes" id="UP000194265">
    <property type="component" value="Chromosome"/>
</dbReference>
<evidence type="ECO:0000256" key="7">
    <source>
        <dbReference type="ARBA" id="ARBA00022982"/>
    </source>
</evidence>
<dbReference type="GO" id="GO:0009055">
    <property type="term" value="F:electron transfer activity"/>
    <property type="evidence" value="ECO:0007669"/>
    <property type="project" value="InterPro"/>
</dbReference>
<reference evidence="14 15" key="1">
    <citation type="journal article" date="2017" name="Genome Biol. Evol.">
        <title>Comparative Genomic Analysis Identifies a Campylobacter Clade Deficient in Selenium Metabolism.</title>
        <authorList>
            <person name="Miller W.G."/>
            <person name="Yee E."/>
            <person name="Lopes B.S."/>
            <person name="Chapman M.H."/>
            <person name="Huynh S."/>
            <person name="Bono J.L."/>
            <person name="Parker C.T."/>
            <person name="Strachan N.J.C."/>
            <person name="Forbes K.J."/>
        </authorList>
    </citation>
    <scope>NUCLEOTIDE SEQUENCE [LARGE SCALE GENOMIC DNA]</scope>
    <source>
        <strain evidence="14 15">RM8964</strain>
    </source>
</reference>
<dbReference type="STRING" id="1660074.CVIC8964_1483"/>
<dbReference type="PANTHER" id="PTHR19271:SF16">
    <property type="entry name" value="CYTOCHROME B"/>
    <property type="match status" value="1"/>
</dbReference>
<evidence type="ECO:0000259" key="12">
    <source>
        <dbReference type="PROSITE" id="PS51002"/>
    </source>
</evidence>
<dbReference type="EMBL" id="CP018791">
    <property type="protein sequence ID" value="ARR02867.1"/>
    <property type="molecule type" value="Genomic_DNA"/>
</dbReference>
<keyword evidence="9" id="KW-0408">Iron</keyword>
<evidence type="ECO:0000256" key="2">
    <source>
        <dbReference type="ARBA" id="ARBA00022448"/>
    </source>
</evidence>
<keyword evidence="5 11" id="KW-0812">Transmembrane</keyword>
<keyword evidence="10 11" id="KW-0472">Membrane</keyword>
<evidence type="ECO:0000313" key="15">
    <source>
        <dbReference type="Proteomes" id="UP000194265"/>
    </source>
</evidence>
<keyword evidence="14" id="KW-0560">Oxidoreductase</keyword>
<evidence type="ECO:0000256" key="3">
    <source>
        <dbReference type="ARBA" id="ARBA00022617"/>
    </source>
</evidence>
<evidence type="ECO:0000256" key="6">
    <source>
        <dbReference type="ARBA" id="ARBA00022723"/>
    </source>
</evidence>
<evidence type="ECO:0000313" key="14">
    <source>
        <dbReference type="EMBL" id="ARR02867.1"/>
    </source>
</evidence>
<evidence type="ECO:0000256" key="5">
    <source>
        <dbReference type="ARBA" id="ARBA00022692"/>
    </source>
</evidence>
<dbReference type="InterPro" id="IPR005797">
    <property type="entry name" value="Cyt_b/b6_N"/>
</dbReference>
<feature type="transmembrane region" description="Helical" evidence="11">
    <location>
        <begin position="124"/>
        <end position="145"/>
    </location>
</feature>
<feature type="transmembrane region" description="Helical" evidence="11">
    <location>
        <begin position="358"/>
        <end position="378"/>
    </location>
</feature>
<feature type="domain" description="Cytochrome b/b6 C-terminal region profile" evidence="13">
    <location>
        <begin position="239"/>
        <end position="415"/>
    </location>
</feature>
<feature type="transmembrane region" description="Helical" evidence="11">
    <location>
        <begin position="258"/>
        <end position="280"/>
    </location>
</feature>
<dbReference type="GO" id="GO:0022904">
    <property type="term" value="P:respiratory electron transport chain"/>
    <property type="evidence" value="ECO:0007669"/>
    <property type="project" value="InterPro"/>
</dbReference>
<dbReference type="InterPro" id="IPR016174">
    <property type="entry name" value="Di-haem_cyt_TM"/>
</dbReference>
<dbReference type="PANTHER" id="PTHR19271">
    <property type="entry name" value="CYTOCHROME B"/>
    <property type="match status" value="1"/>
</dbReference>
<feature type="transmembrane region" description="Helical" evidence="11">
    <location>
        <begin position="39"/>
        <end position="65"/>
    </location>
</feature>
<dbReference type="InterPro" id="IPR048259">
    <property type="entry name" value="Cytochrome_b_N_euk/bac"/>
</dbReference>
<dbReference type="PROSITE" id="PS51002">
    <property type="entry name" value="CYTB_NTER"/>
    <property type="match status" value="1"/>
</dbReference>
<feature type="transmembrane region" description="Helical" evidence="11">
    <location>
        <begin position="191"/>
        <end position="212"/>
    </location>
</feature>
<dbReference type="Pfam" id="PF00032">
    <property type="entry name" value="Cytochrom_B_C"/>
    <property type="match status" value="1"/>
</dbReference>
<dbReference type="InterPro" id="IPR027387">
    <property type="entry name" value="Cytb/b6-like_sf"/>
</dbReference>
<name>A0A1X9T2W0_9BACT</name>
<feature type="transmembrane region" description="Helical" evidence="11">
    <location>
        <begin position="384"/>
        <end position="406"/>
    </location>
</feature>
<keyword evidence="3" id="KW-0349">Heme</keyword>
<dbReference type="PROSITE" id="PS51003">
    <property type="entry name" value="CYTB_CTER"/>
    <property type="match status" value="1"/>
</dbReference>
<dbReference type="EC" id="1.10.2.2" evidence="14"/>